<reference evidence="2" key="1">
    <citation type="submission" date="2014-11" db="EMBL/GenBank/DDBJ databases">
        <authorList>
            <person name="Amaro Gonzalez C."/>
        </authorList>
    </citation>
    <scope>NUCLEOTIDE SEQUENCE</scope>
</reference>
<feature type="transmembrane region" description="Helical" evidence="1">
    <location>
        <begin position="12"/>
        <end position="30"/>
    </location>
</feature>
<keyword evidence="1" id="KW-1133">Transmembrane helix</keyword>
<organism evidence="2">
    <name type="scientific">Anguilla anguilla</name>
    <name type="common">European freshwater eel</name>
    <name type="synonym">Muraena anguilla</name>
    <dbReference type="NCBI Taxonomy" id="7936"/>
    <lineage>
        <taxon>Eukaryota</taxon>
        <taxon>Metazoa</taxon>
        <taxon>Chordata</taxon>
        <taxon>Craniata</taxon>
        <taxon>Vertebrata</taxon>
        <taxon>Euteleostomi</taxon>
        <taxon>Actinopterygii</taxon>
        <taxon>Neopterygii</taxon>
        <taxon>Teleostei</taxon>
        <taxon>Anguilliformes</taxon>
        <taxon>Anguillidae</taxon>
        <taxon>Anguilla</taxon>
    </lineage>
</organism>
<accession>A0A0E9W1Z3</accession>
<reference evidence="2" key="2">
    <citation type="journal article" date="2015" name="Fish Shellfish Immunol.">
        <title>Early steps in the European eel (Anguilla anguilla)-Vibrio vulnificus interaction in the gills: Role of the RtxA13 toxin.</title>
        <authorList>
            <person name="Callol A."/>
            <person name="Pajuelo D."/>
            <person name="Ebbesson L."/>
            <person name="Teles M."/>
            <person name="MacKenzie S."/>
            <person name="Amaro C."/>
        </authorList>
    </citation>
    <scope>NUCLEOTIDE SEQUENCE</scope>
</reference>
<dbReference type="EMBL" id="GBXM01024251">
    <property type="protein sequence ID" value="JAH84326.1"/>
    <property type="molecule type" value="Transcribed_RNA"/>
</dbReference>
<protein>
    <submittedName>
        <fullName evidence="2">Uncharacterized protein</fullName>
    </submittedName>
</protein>
<proteinExistence type="predicted"/>
<evidence type="ECO:0000256" key="1">
    <source>
        <dbReference type="SAM" id="Phobius"/>
    </source>
</evidence>
<name>A0A0E9W1Z3_ANGAN</name>
<keyword evidence="1" id="KW-0472">Membrane</keyword>
<keyword evidence="1" id="KW-0812">Transmembrane</keyword>
<evidence type="ECO:0000313" key="2">
    <source>
        <dbReference type="EMBL" id="JAH84326.1"/>
    </source>
</evidence>
<dbReference type="AlphaFoldDB" id="A0A0E9W1Z3"/>
<sequence>MKHARLSNINTGGVNQVSFFFFFFFLLIFLNRF</sequence>